<dbReference type="SUPFAM" id="SSF48264">
    <property type="entry name" value="Cytochrome P450"/>
    <property type="match status" value="1"/>
</dbReference>
<dbReference type="GO" id="GO:0006629">
    <property type="term" value="P:lipid metabolic process"/>
    <property type="evidence" value="ECO:0007669"/>
    <property type="project" value="UniProtKB-ARBA"/>
</dbReference>
<evidence type="ECO:0000256" key="2">
    <source>
        <dbReference type="ARBA" id="ARBA00022723"/>
    </source>
</evidence>
<evidence type="ECO:0000256" key="1">
    <source>
        <dbReference type="ARBA" id="ARBA00010617"/>
    </source>
</evidence>
<comment type="similarity">
    <text evidence="1 6">Belongs to the cytochrome P450 family.</text>
</comment>
<dbReference type="PROSITE" id="PS00086">
    <property type="entry name" value="CYTOCHROME_P450"/>
    <property type="match status" value="1"/>
</dbReference>
<feature type="binding site" description="axial binding residue" evidence="5">
    <location>
        <position position="376"/>
    </location>
    <ligand>
        <name>heme</name>
        <dbReference type="ChEBI" id="CHEBI:30413"/>
    </ligand>
    <ligandPart>
        <name>Fe</name>
        <dbReference type="ChEBI" id="CHEBI:18248"/>
    </ligandPart>
</feature>
<evidence type="ECO:0000256" key="4">
    <source>
        <dbReference type="ARBA" id="ARBA00023004"/>
    </source>
</evidence>
<comment type="cofactor">
    <cofactor evidence="5">
        <name>heme</name>
        <dbReference type="ChEBI" id="CHEBI:30413"/>
    </cofactor>
</comment>
<evidence type="ECO:0000313" key="7">
    <source>
        <dbReference type="EMBL" id="KAL3667667.1"/>
    </source>
</evidence>
<keyword evidence="5 6" id="KW-0349">Heme</keyword>
<dbReference type="Proteomes" id="UP001632037">
    <property type="component" value="Unassembled WGS sequence"/>
</dbReference>
<dbReference type="InterPro" id="IPR001128">
    <property type="entry name" value="Cyt_P450"/>
</dbReference>
<dbReference type="PRINTS" id="PR00385">
    <property type="entry name" value="P450"/>
</dbReference>
<name>A0ABD3FL86_9STRA</name>
<dbReference type="InterPro" id="IPR036396">
    <property type="entry name" value="Cyt_P450_sf"/>
</dbReference>
<gene>
    <name evidence="7" type="ORF">V7S43_007220</name>
</gene>
<evidence type="ECO:0000256" key="5">
    <source>
        <dbReference type="PIRSR" id="PIRSR602401-1"/>
    </source>
</evidence>
<dbReference type="InterPro" id="IPR002401">
    <property type="entry name" value="Cyt_P450_E_grp-I"/>
</dbReference>
<dbReference type="GO" id="GO:0046872">
    <property type="term" value="F:metal ion binding"/>
    <property type="evidence" value="ECO:0007669"/>
    <property type="project" value="UniProtKB-KW"/>
</dbReference>
<dbReference type="AlphaFoldDB" id="A0ABD3FL86"/>
<keyword evidence="4 5" id="KW-0408">Iron</keyword>
<evidence type="ECO:0000313" key="8">
    <source>
        <dbReference type="Proteomes" id="UP001632037"/>
    </source>
</evidence>
<proteinExistence type="inferred from homology"/>
<comment type="caution">
    <text evidence="7">The sequence shown here is derived from an EMBL/GenBank/DDBJ whole genome shotgun (WGS) entry which is preliminary data.</text>
</comment>
<organism evidence="7 8">
    <name type="scientific">Phytophthora oleae</name>
    <dbReference type="NCBI Taxonomy" id="2107226"/>
    <lineage>
        <taxon>Eukaryota</taxon>
        <taxon>Sar</taxon>
        <taxon>Stramenopiles</taxon>
        <taxon>Oomycota</taxon>
        <taxon>Peronosporomycetes</taxon>
        <taxon>Peronosporales</taxon>
        <taxon>Peronosporaceae</taxon>
        <taxon>Phytophthora</taxon>
    </lineage>
</organism>
<dbReference type="PRINTS" id="PR00463">
    <property type="entry name" value="EP450I"/>
</dbReference>
<protein>
    <recommendedName>
        <fullName evidence="9">Cytochrome P450</fullName>
    </recommendedName>
</protein>
<accession>A0ABD3FL86</accession>
<sequence length="429" mass="48819">MVALANKMDRYNEWLTDNSVARDGKPFALHLFGRDDVLYISRPEHFEEVLKTQSGNFIKGDSVREMFDDLLGEDAVLINGERWQFHRKTLVNLISTRALRDHMTSIIQDKVTELLQVLQQTVNTDQPFDIYKLLQKLTLDIFAEIGFGCKLDLLTSEEEHSFGVAFDNANRLSSERLAKPTWLWKFQRFFNLRNERLLRDNINEMDKFIVDIIMEAMQKTQSGKDQTAPKNIMTILLKTNKDITPKESQSTSKRELRAEIHKALPGFRTSDSYTPSYEEIQGLQYLEATIREVLRLSPTVPVVPYHCAIDTVLDGIFIPAGTDVFLHLYATGRLTSVWGGDATSFVPERFLDNETGKLLQDPPANYSPFSAGPRICIGRNLAMLEMKMTVAAIVSQFKLTEVPGQDVRPILDLTLIMKNSLLVRATAIV</sequence>
<evidence type="ECO:0008006" key="9">
    <source>
        <dbReference type="Google" id="ProtNLM"/>
    </source>
</evidence>
<keyword evidence="8" id="KW-1185">Reference proteome</keyword>
<dbReference type="InterPro" id="IPR017972">
    <property type="entry name" value="Cyt_P450_CS"/>
</dbReference>
<reference evidence="7 8" key="1">
    <citation type="submission" date="2024-09" db="EMBL/GenBank/DDBJ databases">
        <title>Genome sequencing and assembly of Phytophthora oleae, isolate VK10A, causative agent of rot of olive drupes.</title>
        <authorList>
            <person name="Conti Taguali S."/>
            <person name="Riolo M."/>
            <person name="La Spada F."/>
            <person name="Cacciola S.O."/>
            <person name="Dionisio G."/>
        </authorList>
    </citation>
    <scope>NUCLEOTIDE SEQUENCE [LARGE SCALE GENOMIC DNA]</scope>
    <source>
        <strain evidence="7 8">VK10A</strain>
    </source>
</reference>
<dbReference type="Gene3D" id="1.10.630.10">
    <property type="entry name" value="Cytochrome P450"/>
    <property type="match status" value="2"/>
</dbReference>
<keyword evidence="2 5" id="KW-0479">Metal-binding</keyword>
<keyword evidence="3 6" id="KW-0560">Oxidoreductase</keyword>
<keyword evidence="6" id="KW-0503">Monooxygenase</keyword>
<dbReference type="Pfam" id="PF00067">
    <property type="entry name" value="p450"/>
    <property type="match status" value="1"/>
</dbReference>
<dbReference type="EMBL" id="JBIMZQ010000013">
    <property type="protein sequence ID" value="KAL3667667.1"/>
    <property type="molecule type" value="Genomic_DNA"/>
</dbReference>
<evidence type="ECO:0000256" key="3">
    <source>
        <dbReference type="ARBA" id="ARBA00023002"/>
    </source>
</evidence>
<dbReference type="PANTHER" id="PTHR24296">
    <property type="entry name" value="CYTOCHROME P450"/>
    <property type="match status" value="1"/>
</dbReference>
<evidence type="ECO:0000256" key="6">
    <source>
        <dbReference type="RuleBase" id="RU000461"/>
    </source>
</evidence>
<dbReference type="GO" id="GO:0004497">
    <property type="term" value="F:monooxygenase activity"/>
    <property type="evidence" value="ECO:0007669"/>
    <property type="project" value="UniProtKB-KW"/>
</dbReference>